<gene>
    <name evidence="6" type="ORF">AUJ95_09125</name>
</gene>
<feature type="transmembrane region" description="Helical" evidence="5">
    <location>
        <begin position="74"/>
        <end position="94"/>
    </location>
</feature>
<protein>
    <recommendedName>
        <fullName evidence="5">Probable membrane transporter protein</fullName>
    </recommendedName>
</protein>
<proteinExistence type="inferred from homology"/>
<keyword evidence="5" id="KW-1003">Cell membrane</keyword>
<evidence type="ECO:0000256" key="3">
    <source>
        <dbReference type="ARBA" id="ARBA00022989"/>
    </source>
</evidence>
<dbReference type="GO" id="GO:0005886">
    <property type="term" value="C:plasma membrane"/>
    <property type="evidence" value="ECO:0007669"/>
    <property type="project" value="UniProtKB-SubCell"/>
</dbReference>
<evidence type="ECO:0000256" key="2">
    <source>
        <dbReference type="ARBA" id="ARBA00022692"/>
    </source>
</evidence>
<dbReference type="PANTHER" id="PTHR43701">
    <property type="entry name" value="MEMBRANE TRANSPORTER PROTEIN MJ0441-RELATED"/>
    <property type="match status" value="1"/>
</dbReference>
<name>A0A1J5DYF4_9BACT</name>
<evidence type="ECO:0000256" key="1">
    <source>
        <dbReference type="ARBA" id="ARBA00004141"/>
    </source>
</evidence>
<keyword evidence="3 5" id="KW-1133">Transmembrane helix</keyword>
<dbReference type="AlphaFoldDB" id="A0A1J5DYF4"/>
<feature type="transmembrane region" description="Helical" evidence="5">
    <location>
        <begin position="137"/>
        <end position="163"/>
    </location>
</feature>
<dbReference type="PANTHER" id="PTHR43701:SF5">
    <property type="entry name" value="MEMBRANE TRANSPORTER PROTEIN-RELATED"/>
    <property type="match status" value="1"/>
</dbReference>
<dbReference type="InterPro" id="IPR002781">
    <property type="entry name" value="TM_pro_TauE-like"/>
</dbReference>
<dbReference type="InterPro" id="IPR051598">
    <property type="entry name" value="TSUP/Inactive_protease-like"/>
</dbReference>
<sequence>MDTATTIILTIFMFVIALLYSSIGMGGGTGYVAAMAFIGIAPAIMKPTALILNIIVASIASITYIQAGRFSWSILWPFLITSIPCAFLGGFITLQTTVFKLIVGVVLLFASYQLAFVSQGNQQQTLRPPRLSIVLPIGALLGLVAGLTGTGGGFLLSPLLILLGWAEARVVCGISAVFIMANSTFGLAGCLSKVACVPKEIIFLAIAVTLGGCLGSRYGSKKASNKIIHKVLAIVFGDCGVKNDIWINPKKMRMIQITDNR</sequence>
<evidence type="ECO:0000313" key="7">
    <source>
        <dbReference type="Proteomes" id="UP000183085"/>
    </source>
</evidence>
<keyword evidence="2 5" id="KW-0812">Transmembrane</keyword>
<feature type="transmembrane region" description="Helical" evidence="5">
    <location>
        <begin position="6"/>
        <end position="38"/>
    </location>
</feature>
<comment type="similarity">
    <text evidence="5">Belongs to the 4-toluene sulfonate uptake permease (TSUP) (TC 2.A.102) family.</text>
</comment>
<dbReference type="EMBL" id="MNYI01000233">
    <property type="protein sequence ID" value="OIP36775.1"/>
    <property type="molecule type" value="Genomic_DNA"/>
</dbReference>
<reference evidence="6 7" key="1">
    <citation type="journal article" date="2016" name="Environ. Microbiol.">
        <title>Genomic resolution of a cold subsurface aquifer community provides metabolic insights for novel microbes adapted to high CO concentrations.</title>
        <authorList>
            <person name="Probst A.J."/>
            <person name="Castelle C.J."/>
            <person name="Singh A."/>
            <person name="Brown C.T."/>
            <person name="Anantharaman K."/>
            <person name="Sharon I."/>
            <person name="Hug L.A."/>
            <person name="Burstein D."/>
            <person name="Emerson J.B."/>
            <person name="Thomas B.C."/>
            <person name="Banfield J.F."/>
        </authorList>
    </citation>
    <scope>NUCLEOTIDE SEQUENCE [LARGE SCALE GENOMIC DNA]</scope>
    <source>
        <strain evidence="6">CG2_30_40_21</strain>
    </source>
</reference>
<organism evidence="6 7">
    <name type="scientific">Candidatus Desantisbacteria bacterium CG2_30_40_21</name>
    <dbReference type="NCBI Taxonomy" id="1817895"/>
    <lineage>
        <taxon>Bacteria</taxon>
        <taxon>Candidatus Desantisiibacteriota</taxon>
    </lineage>
</organism>
<evidence type="ECO:0000256" key="4">
    <source>
        <dbReference type="ARBA" id="ARBA00023136"/>
    </source>
</evidence>
<evidence type="ECO:0000313" key="6">
    <source>
        <dbReference type="EMBL" id="OIP36775.1"/>
    </source>
</evidence>
<evidence type="ECO:0000256" key="5">
    <source>
        <dbReference type="RuleBase" id="RU363041"/>
    </source>
</evidence>
<feature type="transmembrane region" description="Helical" evidence="5">
    <location>
        <begin position="201"/>
        <end position="220"/>
    </location>
</feature>
<dbReference type="STRING" id="1817895.AUJ95_09125"/>
<keyword evidence="4 5" id="KW-0472">Membrane</keyword>
<comment type="subcellular location">
    <subcellularLocation>
        <location evidence="5">Cell membrane</location>
        <topology evidence="5">Multi-pass membrane protein</topology>
    </subcellularLocation>
    <subcellularLocation>
        <location evidence="1">Membrane</location>
        <topology evidence="1">Multi-pass membrane protein</topology>
    </subcellularLocation>
</comment>
<dbReference type="Proteomes" id="UP000183085">
    <property type="component" value="Unassembled WGS sequence"/>
</dbReference>
<dbReference type="Pfam" id="PF01925">
    <property type="entry name" value="TauE"/>
    <property type="match status" value="1"/>
</dbReference>
<feature type="transmembrane region" description="Helical" evidence="5">
    <location>
        <begin position="101"/>
        <end position="117"/>
    </location>
</feature>
<comment type="caution">
    <text evidence="6">The sequence shown here is derived from an EMBL/GenBank/DDBJ whole genome shotgun (WGS) entry which is preliminary data.</text>
</comment>
<accession>A0A1J5DYF4</accession>